<dbReference type="RefSeq" id="WP_248950929.1">
    <property type="nucleotide sequence ID" value="NZ_JAKILB010000009.1"/>
</dbReference>
<feature type="signal peptide" evidence="2">
    <location>
        <begin position="1"/>
        <end position="19"/>
    </location>
</feature>
<keyword evidence="4" id="KW-1185">Reference proteome</keyword>
<keyword evidence="2" id="KW-0732">Signal</keyword>
<feature type="chain" id="PRO_5040924347" evidence="2">
    <location>
        <begin position="20"/>
        <end position="56"/>
    </location>
</feature>
<reference evidence="3" key="1">
    <citation type="submission" date="2022-01" db="EMBL/GenBank/DDBJ databases">
        <title>Whole genome-based taxonomy of the Shewanellaceae.</title>
        <authorList>
            <person name="Martin-Rodriguez A.J."/>
        </authorList>
    </citation>
    <scope>NUCLEOTIDE SEQUENCE</scope>
    <source>
        <strain evidence="3">KCTC 23973</strain>
    </source>
</reference>
<comment type="caution">
    <text evidence="3">The sequence shown here is derived from an EMBL/GenBank/DDBJ whole genome shotgun (WGS) entry which is preliminary data.</text>
</comment>
<keyword evidence="1" id="KW-0812">Transmembrane</keyword>
<keyword evidence="1" id="KW-0472">Membrane</keyword>
<protein>
    <submittedName>
        <fullName evidence="3">Uncharacterized protein</fullName>
    </submittedName>
</protein>
<proteinExistence type="predicted"/>
<dbReference type="EMBL" id="JAKILB010000009">
    <property type="protein sequence ID" value="MCL1139841.1"/>
    <property type="molecule type" value="Genomic_DNA"/>
</dbReference>
<feature type="transmembrane region" description="Helical" evidence="1">
    <location>
        <begin position="35"/>
        <end position="52"/>
    </location>
</feature>
<evidence type="ECO:0000313" key="4">
    <source>
        <dbReference type="Proteomes" id="UP001139293"/>
    </source>
</evidence>
<keyword evidence="1" id="KW-1133">Transmembrane helix</keyword>
<gene>
    <name evidence="3" type="ORF">L2740_14935</name>
</gene>
<accession>A0A9X1ZE12</accession>
<name>A0A9X1ZE12_9GAMM</name>
<evidence type="ECO:0000313" key="3">
    <source>
        <dbReference type="EMBL" id="MCL1139841.1"/>
    </source>
</evidence>
<organism evidence="3 4">
    <name type="scientific">Shewanella pneumatophori</name>
    <dbReference type="NCBI Taxonomy" id="314092"/>
    <lineage>
        <taxon>Bacteria</taxon>
        <taxon>Pseudomonadati</taxon>
        <taxon>Pseudomonadota</taxon>
        <taxon>Gammaproteobacteria</taxon>
        <taxon>Alteromonadales</taxon>
        <taxon>Shewanellaceae</taxon>
        <taxon>Shewanella</taxon>
    </lineage>
</organism>
<dbReference type="AlphaFoldDB" id="A0A9X1ZE12"/>
<sequence length="56" mass="6016">MRKLLLLGTILLSPTVAFAHEGHGGVGLFHHFVDLAPALALLAVIAVGFVWVKNRK</sequence>
<evidence type="ECO:0000256" key="2">
    <source>
        <dbReference type="SAM" id="SignalP"/>
    </source>
</evidence>
<evidence type="ECO:0000256" key="1">
    <source>
        <dbReference type="SAM" id="Phobius"/>
    </source>
</evidence>
<dbReference type="Proteomes" id="UP001139293">
    <property type="component" value="Unassembled WGS sequence"/>
</dbReference>